<gene>
    <name evidence="1" type="ORF">SI65_00345</name>
</gene>
<reference evidence="1 2" key="1">
    <citation type="journal article" date="2016" name="BMC Genomics">
        <title>Comparative genomic and transcriptomic analyses of the Fuzhuan brick tea-fermentation fungus Aspergillus cristatus.</title>
        <authorList>
            <person name="Ge Y."/>
            <person name="Wang Y."/>
            <person name="Liu Y."/>
            <person name="Tan Y."/>
            <person name="Ren X."/>
            <person name="Zhang X."/>
            <person name="Hyde K.D."/>
            <person name="Liu Y."/>
            <person name="Liu Z."/>
        </authorList>
    </citation>
    <scope>NUCLEOTIDE SEQUENCE [LARGE SCALE GENOMIC DNA]</scope>
    <source>
        <strain evidence="1 2">GZAAS20.1005</strain>
    </source>
</reference>
<dbReference type="VEuPathDB" id="FungiDB:SI65_00345"/>
<protein>
    <submittedName>
        <fullName evidence="1">Uncharacterized protein</fullName>
    </submittedName>
</protein>
<proteinExistence type="predicted"/>
<organism evidence="1 2">
    <name type="scientific">Aspergillus cristatus</name>
    <name type="common">Chinese Fuzhuan brick tea-fermentation fungus</name>
    <name type="synonym">Eurotium cristatum</name>
    <dbReference type="NCBI Taxonomy" id="573508"/>
    <lineage>
        <taxon>Eukaryota</taxon>
        <taxon>Fungi</taxon>
        <taxon>Dikarya</taxon>
        <taxon>Ascomycota</taxon>
        <taxon>Pezizomycotina</taxon>
        <taxon>Eurotiomycetes</taxon>
        <taxon>Eurotiomycetidae</taxon>
        <taxon>Eurotiales</taxon>
        <taxon>Aspergillaceae</taxon>
        <taxon>Aspergillus</taxon>
        <taxon>Aspergillus subgen. Aspergillus</taxon>
    </lineage>
</organism>
<comment type="caution">
    <text evidence="1">The sequence shown here is derived from an EMBL/GenBank/DDBJ whole genome shotgun (WGS) entry which is preliminary data.</text>
</comment>
<sequence length="284" mass="32088">MIASTPSIEIAPPPLKASKTGWLVICNFRQELEEERPGRTQKDVLLEIFKRDSTDLLPYLKLNLGLEVSLCTGNASRTTSWDALRLSSVGRNKDGLVLCDHPIGDVDCVVSCWDTTADSRPRVLDRRSLRQKVVETVTSLSDTDVGPDGVLRVWWPYSDEQLVYGISKKTSPWLRILKDNHKRSTWAVWPMKCLGFKMDGVFAKKCQDKDTAKTALSTMVLVKGDLSHGSNVWLDDVNIVVEKTWNSENQEAAIAKITQKMMQPLFMAKKRERKVREKLRPGDS</sequence>
<dbReference type="AlphaFoldDB" id="A0A1E3BQW2"/>
<name>A0A1E3BQW2_ASPCR</name>
<accession>A0A1E3BQW2</accession>
<dbReference type="OrthoDB" id="4508400at2759"/>
<dbReference type="Proteomes" id="UP000094569">
    <property type="component" value="Unassembled WGS sequence"/>
</dbReference>
<keyword evidence="2" id="KW-1185">Reference proteome</keyword>
<dbReference type="STRING" id="573508.A0A1E3BQW2"/>
<evidence type="ECO:0000313" key="2">
    <source>
        <dbReference type="Proteomes" id="UP000094569"/>
    </source>
</evidence>
<dbReference type="EMBL" id="JXNT01000001">
    <property type="protein sequence ID" value="ODM22756.1"/>
    <property type="molecule type" value="Genomic_DNA"/>
</dbReference>
<evidence type="ECO:0000313" key="1">
    <source>
        <dbReference type="EMBL" id="ODM22756.1"/>
    </source>
</evidence>